<dbReference type="SUPFAM" id="SSF56954">
    <property type="entry name" value="Outer membrane efflux proteins (OEP)"/>
    <property type="match status" value="1"/>
</dbReference>
<dbReference type="EMBL" id="FSRM01000002">
    <property type="protein sequence ID" value="SIO45521.1"/>
    <property type="molecule type" value="Genomic_DNA"/>
</dbReference>
<comment type="similarity">
    <text evidence="1 2">Belongs to the outer membrane factor (OMF) (TC 1.B.17) family.</text>
</comment>
<evidence type="ECO:0000256" key="2">
    <source>
        <dbReference type="RuleBase" id="RU362097"/>
    </source>
</evidence>
<dbReference type="GO" id="GO:0005886">
    <property type="term" value="C:plasma membrane"/>
    <property type="evidence" value="ECO:0007669"/>
    <property type="project" value="UniProtKB-SubCell"/>
</dbReference>
<organism evidence="4 5">
    <name type="scientific">Paraburkholderia phenazinium</name>
    <dbReference type="NCBI Taxonomy" id="60549"/>
    <lineage>
        <taxon>Bacteria</taxon>
        <taxon>Pseudomonadati</taxon>
        <taxon>Pseudomonadota</taxon>
        <taxon>Betaproteobacteria</taxon>
        <taxon>Burkholderiales</taxon>
        <taxon>Burkholderiaceae</taxon>
        <taxon>Paraburkholderia</taxon>
    </lineage>
</organism>
<dbReference type="Gene3D" id="2.20.200.10">
    <property type="entry name" value="Outer membrane efflux proteins (OEP)"/>
    <property type="match status" value="1"/>
</dbReference>
<keyword evidence="2" id="KW-0564">Palmitate</keyword>
<evidence type="ECO:0000256" key="1">
    <source>
        <dbReference type="ARBA" id="ARBA00007613"/>
    </source>
</evidence>
<feature type="compositionally biased region" description="Low complexity" evidence="3">
    <location>
        <begin position="66"/>
        <end position="88"/>
    </location>
</feature>
<dbReference type="InterPro" id="IPR003423">
    <property type="entry name" value="OMP_efflux"/>
</dbReference>
<keyword evidence="2" id="KW-0812">Transmembrane</keyword>
<proteinExistence type="inferred from homology"/>
<name>A0A1N6JMV1_9BURK</name>
<dbReference type="Gene3D" id="1.20.1600.10">
    <property type="entry name" value="Outer membrane efflux proteins (OEP)"/>
    <property type="match status" value="1"/>
</dbReference>
<comment type="subcellular location">
    <subcellularLocation>
        <location evidence="2">Cell membrane</location>
        <topology evidence="2">Lipid-anchor</topology>
    </subcellularLocation>
</comment>
<dbReference type="Proteomes" id="UP000184693">
    <property type="component" value="Unassembled WGS sequence"/>
</dbReference>
<sequence>MMPVSLDLTRLRGLRSRLLGAVCAASVLGMAGCSIGPDYVRPSVAVPAAYKENAGTPDPSSGAVSTRASQTAAAPAQATPGWTQATPADNEARGAWWTRFSDPQLNTLETRVSVSNQTIQKAVAQLQEARAMVESAHAAYLPTIGAGTSASSLHDSDNVIGHQQTAGRTFGDYDVALDASWEPDLWGRIAHENDAARAGAQASAADLESVRLGVHAELAVDYFNLRGLDASKQLLDQTIADYRQTLDLTKSRFAVGVSSQADVTQAETQLQATEAQDIDLGVARAQYEHAIATLTGVPASTFSLPPAAANFTPPPIPVGLPSELLQRRPDIAAAERRVAAANDQIGIAESAFFPDLVLSATGGIESSTLTNWLTAPSRMWAVGPALVGTLFDGGRRRAMTEKAQAQYDASAADYRQTVLTAFQEVEDNLASLRILQQEAGKQDEAVASAQKTLQLELDQYRIGTVGYLEVVTAQSTALANERTAVDLERRQMDASVLLVKALGGTW</sequence>
<evidence type="ECO:0000256" key="3">
    <source>
        <dbReference type="SAM" id="MobiDB-lite"/>
    </source>
</evidence>
<protein>
    <submittedName>
        <fullName evidence="4">Efflux transporter, outer membrane factor (OMF) lipoprotein, NodT family</fullName>
    </submittedName>
</protein>
<evidence type="ECO:0000313" key="5">
    <source>
        <dbReference type="Proteomes" id="UP000184693"/>
    </source>
</evidence>
<feature type="region of interest" description="Disordered" evidence="3">
    <location>
        <begin position="51"/>
        <end position="88"/>
    </location>
</feature>
<accession>A0A1N6JMV1</accession>
<dbReference type="Pfam" id="PF02321">
    <property type="entry name" value="OEP"/>
    <property type="match status" value="2"/>
</dbReference>
<dbReference type="PANTHER" id="PTHR30203:SF33">
    <property type="entry name" value="BLR4455 PROTEIN"/>
    <property type="match status" value="1"/>
</dbReference>
<dbReference type="AlphaFoldDB" id="A0A1N6JMV1"/>
<keyword evidence="2" id="KW-0472">Membrane</keyword>
<reference evidence="4 5" key="1">
    <citation type="submission" date="2016-11" db="EMBL/GenBank/DDBJ databases">
        <authorList>
            <person name="Jaros S."/>
            <person name="Januszkiewicz K."/>
            <person name="Wedrychowicz H."/>
        </authorList>
    </citation>
    <scope>NUCLEOTIDE SEQUENCE [LARGE SCALE GENOMIC DNA]</scope>
    <source>
        <strain evidence="4 5">GAS86</strain>
    </source>
</reference>
<gene>
    <name evidence="4" type="ORF">SAMN05444168_4670</name>
</gene>
<dbReference type="NCBIfam" id="TIGR01845">
    <property type="entry name" value="outer_NodT"/>
    <property type="match status" value="1"/>
</dbReference>
<dbReference type="RefSeq" id="WP_254368939.1">
    <property type="nucleotide sequence ID" value="NZ_FSRM01000002.1"/>
</dbReference>
<dbReference type="PANTHER" id="PTHR30203">
    <property type="entry name" value="OUTER MEMBRANE CATION EFFLUX PROTEIN"/>
    <property type="match status" value="1"/>
</dbReference>
<dbReference type="GO" id="GO:0015562">
    <property type="term" value="F:efflux transmembrane transporter activity"/>
    <property type="evidence" value="ECO:0007669"/>
    <property type="project" value="InterPro"/>
</dbReference>
<keyword evidence="2 4" id="KW-0449">Lipoprotein</keyword>
<evidence type="ECO:0000313" key="4">
    <source>
        <dbReference type="EMBL" id="SIO45521.1"/>
    </source>
</evidence>
<dbReference type="InterPro" id="IPR010131">
    <property type="entry name" value="MdtP/NodT-like"/>
</dbReference>
<keyword evidence="2" id="KW-1134">Transmembrane beta strand</keyword>